<evidence type="ECO:0000313" key="1">
    <source>
        <dbReference type="EMBL" id="OGM11151.1"/>
    </source>
</evidence>
<name>A0A1F7X852_9BACT</name>
<dbReference type="AlphaFoldDB" id="A0A1F7X852"/>
<comment type="caution">
    <text evidence="1">The sequence shown here is derived from an EMBL/GenBank/DDBJ whole genome shotgun (WGS) entry which is preliminary data.</text>
</comment>
<proteinExistence type="predicted"/>
<evidence type="ECO:0000313" key="2">
    <source>
        <dbReference type="Proteomes" id="UP000177053"/>
    </source>
</evidence>
<dbReference type="EMBL" id="MGFS01000025">
    <property type="protein sequence ID" value="OGM11151.1"/>
    <property type="molecule type" value="Genomic_DNA"/>
</dbReference>
<organism evidence="1 2">
    <name type="scientific">Candidatus Woesebacteria bacterium RBG_16_34_12</name>
    <dbReference type="NCBI Taxonomy" id="1802480"/>
    <lineage>
        <taxon>Bacteria</taxon>
        <taxon>Candidatus Woeseibacteriota</taxon>
    </lineage>
</organism>
<dbReference type="Proteomes" id="UP000177053">
    <property type="component" value="Unassembled WGS sequence"/>
</dbReference>
<evidence type="ECO:0008006" key="3">
    <source>
        <dbReference type="Google" id="ProtNLM"/>
    </source>
</evidence>
<reference evidence="1 2" key="1">
    <citation type="journal article" date="2016" name="Nat. Commun.">
        <title>Thousands of microbial genomes shed light on interconnected biogeochemical processes in an aquifer system.</title>
        <authorList>
            <person name="Anantharaman K."/>
            <person name="Brown C.T."/>
            <person name="Hug L.A."/>
            <person name="Sharon I."/>
            <person name="Castelle C.J."/>
            <person name="Probst A.J."/>
            <person name="Thomas B.C."/>
            <person name="Singh A."/>
            <person name="Wilkins M.J."/>
            <person name="Karaoz U."/>
            <person name="Brodie E.L."/>
            <person name="Williams K.H."/>
            <person name="Hubbard S.S."/>
            <person name="Banfield J.F."/>
        </authorList>
    </citation>
    <scope>NUCLEOTIDE SEQUENCE [LARGE SCALE GENOMIC DNA]</scope>
</reference>
<sequence length="155" mass="17572">MGKIFRKRSEKTIMNETIQKRQISKRSALLQELLKTPVVQVACQKVGVGRASYYRWRKENSGFAQEADIALDEGSAFINDIAESQLLSAIKDQNMTAIIFWLKHHHKTYTTRVEISAANSQIDALKPDQEKLVRKALELASLLPEEGKENENESA</sequence>
<accession>A0A1F7X852</accession>
<gene>
    <name evidence="1" type="ORF">A2Z22_01040</name>
</gene>
<protein>
    <recommendedName>
        <fullName evidence="3">Homeodomain phBC6A51-type domain-containing protein</fullName>
    </recommendedName>
</protein>